<comment type="caution">
    <text evidence="3">The sequence shown here is derived from an EMBL/GenBank/DDBJ whole genome shotgun (WGS) entry which is preliminary data.</text>
</comment>
<organism evidence="3 4">
    <name type="scientific">Apiosordaria backusii</name>
    <dbReference type="NCBI Taxonomy" id="314023"/>
    <lineage>
        <taxon>Eukaryota</taxon>
        <taxon>Fungi</taxon>
        <taxon>Dikarya</taxon>
        <taxon>Ascomycota</taxon>
        <taxon>Pezizomycotina</taxon>
        <taxon>Sordariomycetes</taxon>
        <taxon>Sordariomycetidae</taxon>
        <taxon>Sordariales</taxon>
        <taxon>Lasiosphaeriaceae</taxon>
        <taxon>Apiosordaria</taxon>
    </lineage>
</organism>
<keyword evidence="2" id="KW-0732">Signal</keyword>
<feature type="chain" id="PRO_5041265779" description="Secreted protein" evidence="2">
    <location>
        <begin position="23"/>
        <end position="84"/>
    </location>
</feature>
<evidence type="ECO:0000313" key="4">
    <source>
        <dbReference type="Proteomes" id="UP001172159"/>
    </source>
</evidence>
<proteinExistence type="predicted"/>
<reference evidence="3" key="1">
    <citation type="submission" date="2023-06" db="EMBL/GenBank/DDBJ databases">
        <title>Genome-scale phylogeny and comparative genomics of the fungal order Sordariales.</title>
        <authorList>
            <consortium name="Lawrence Berkeley National Laboratory"/>
            <person name="Hensen N."/>
            <person name="Bonometti L."/>
            <person name="Westerberg I."/>
            <person name="Brannstrom I.O."/>
            <person name="Guillou S."/>
            <person name="Cros-Aarteil S."/>
            <person name="Calhoun S."/>
            <person name="Haridas S."/>
            <person name="Kuo A."/>
            <person name="Mondo S."/>
            <person name="Pangilinan J."/>
            <person name="Riley R."/>
            <person name="Labutti K."/>
            <person name="Andreopoulos B."/>
            <person name="Lipzen A."/>
            <person name="Chen C."/>
            <person name="Yanf M."/>
            <person name="Daum C."/>
            <person name="Ng V."/>
            <person name="Clum A."/>
            <person name="Steindorff A."/>
            <person name="Ohm R."/>
            <person name="Martin F."/>
            <person name="Silar P."/>
            <person name="Natvig D."/>
            <person name="Lalanne C."/>
            <person name="Gautier V."/>
            <person name="Ament-Velasquez S.L."/>
            <person name="Kruys A."/>
            <person name="Hutchinson M.I."/>
            <person name="Powell A.J."/>
            <person name="Barry K."/>
            <person name="Miller A.N."/>
            <person name="Grigoriev I.V."/>
            <person name="Debuchy R."/>
            <person name="Gladieux P."/>
            <person name="Thoren M.H."/>
            <person name="Johannesson H."/>
        </authorList>
    </citation>
    <scope>NUCLEOTIDE SEQUENCE</scope>
    <source>
        <strain evidence="3">CBS 540.89</strain>
    </source>
</reference>
<dbReference type="Proteomes" id="UP001172159">
    <property type="component" value="Unassembled WGS sequence"/>
</dbReference>
<sequence length="84" mass="9473">MPSLCFIVYCVLLALLLEISHPLLHPPAATKRQCGVIDSPEADSPCKRDGRSCGQHWRNRNSYQKKPRPHNRPKLSGSPSNAYY</sequence>
<feature type="signal peptide" evidence="2">
    <location>
        <begin position="1"/>
        <end position="22"/>
    </location>
</feature>
<gene>
    <name evidence="3" type="ORF">B0T21DRAFT_361557</name>
</gene>
<evidence type="ECO:0008006" key="5">
    <source>
        <dbReference type="Google" id="ProtNLM"/>
    </source>
</evidence>
<evidence type="ECO:0000313" key="3">
    <source>
        <dbReference type="EMBL" id="KAK0742519.1"/>
    </source>
</evidence>
<evidence type="ECO:0000256" key="1">
    <source>
        <dbReference type="SAM" id="MobiDB-lite"/>
    </source>
</evidence>
<feature type="region of interest" description="Disordered" evidence="1">
    <location>
        <begin position="41"/>
        <end position="84"/>
    </location>
</feature>
<dbReference type="AlphaFoldDB" id="A0AA40END6"/>
<dbReference type="EMBL" id="JAUKTV010000003">
    <property type="protein sequence ID" value="KAK0742519.1"/>
    <property type="molecule type" value="Genomic_DNA"/>
</dbReference>
<keyword evidence="4" id="KW-1185">Reference proteome</keyword>
<accession>A0AA40END6</accession>
<protein>
    <recommendedName>
        <fullName evidence="5">Secreted protein</fullName>
    </recommendedName>
</protein>
<feature type="compositionally biased region" description="Basic residues" evidence="1">
    <location>
        <begin position="57"/>
        <end position="73"/>
    </location>
</feature>
<name>A0AA40END6_9PEZI</name>
<evidence type="ECO:0000256" key="2">
    <source>
        <dbReference type="SAM" id="SignalP"/>
    </source>
</evidence>